<dbReference type="Gene3D" id="3.40.30.10">
    <property type="entry name" value="Glutaredoxin"/>
    <property type="match status" value="1"/>
</dbReference>
<dbReference type="PANTHER" id="PTHR13234">
    <property type="entry name" value="GAMMA-INTERFERON INDUCIBLE LYSOSOMAL THIOL REDUCTASE GILT"/>
    <property type="match status" value="1"/>
</dbReference>
<evidence type="ECO:0000256" key="5">
    <source>
        <dbReference type="ARBA" id="ARBA00023180"/>
    </source>
</evidence>
<dbReference type="GO" id="GO:0016671">
    <property type="term" value="F:oxidoreductase activity, acting on a sulfur group of donors, disulfide as acceptor"/>
    <property type="evidence" value="ECO:0007669"/>
    <property type="project" value="InterPro"/>
</dbReference>
<feature type="chain" id="PRO_5042277913" description="Gamma interferon inducible lysosomal thiol reductase" evidence="6">
    <location>
        <begin position="23"/>
        <end position="262"/>
    </location>
</feature>
<dbReference type="PANTHER" id="PTHR13234:SF8">
    <property type="entry name" value="GAMMA-INTERFERON-INDUCIBLE LYSOSOMAL THIOL REDUCTASE"/>
    <property type="match status" value="1"/>
</dbReference>
<reference evidence="7" key="1">
    <citation type="submission" date="2023-01" db="EMBL/GenBank/DDBJ databases">
        <title>The chitinases involved in constricting ring structure development in the nematode-trapping fungus Drechslerella dactyloides.</title>
        <authorList>
            <person name="Wang R."/>
            <person name="Zhang L."/>
            <person name="Tang P."/>
            <person name="Li S."/>
            <person name="Liang L."/>
        </authorList>
    </citation>
    <scope>NUCLEOTIDE SEQUENCE</scope>
    <source>
        <strain evidence="7">YMF1.00031</strain>
    </source>
</reference>
<dbReference type="Pfam" id="PF03227">
    <property type="entry name" value="GILT"/>
    <property type="match status" value="1"/>
</dbReference>
<keyword evidence="3" id="KW-0964">Secreted</keyword>
<gene>
    <name evidence="7" type="ORF">Dda_5912</name>
</gene>
<proteinExistence type="inferred from homology"/>
<evidence type="ECO:0000313" key="8">
    <source>
        <dbReference type="Proteomes" id="UP001221413"/>
    </source>
</evidence>
<comment type="caution">
    <text evidence="7">The sequence shown here is derived from an EMBL/GenBank/DDBJ whole genome shotgun (WGS) entry which is preliminary data.</text>
</comment>
<keyword evidence="8" id="KW-1185">Reference proteome</keyword>
<dbReference type="InterPro" id="IPR004911">
    <property type="entry name" value="Interferon-induced_GILT"/>
</dbReference>
<evidence type="ECO:0008006" key="9">
    <source>
        <dbReference type="Google" id="ProtNLM"/>
    </source>
</evidence>
<sequence length="262" mass="28568">MRTPSNALCLLAPLLLTSHVAAMNFEAVHINGDGKTDGLPPWRLNSVVRINGEEKPDGLPPWRLNSVVRTNGAKSPIPVEMFTMSKCPDARDCVADLVLPTMAKLFDSGKITLKPTYIGTPDDSTGGIACMHGEGECLGNILQLCAYELYKPEPKRWLGFTYCMGQKYRQIPDPAFVESCAREHGMDMKKVSDCASSTEPNQGVELLRTSARRAMSLKVKTSCTIAVQGKTVCVRDGGQWKAGCNGSVDELVQLIESAYNKQ</sequence>
<keyword evidence="5" id="KW-0325">Glycoprotein</keyword>
<evidence type="ECO:0000256" key="6">
    <source>
        <dbReference type="SAM" id="SignalP"/>
    </source>
</evidence>
<feature type="signal peptide" evidence="6">
    <location>
        <begin position="1"/>
        <end position="22"/>
    </location>
</feature>
<evidence type="ECO:0000256" key="4">
    <source>
        <dbReference type="ARBA" id="ARBA00022729"/>
    </source>
</evidence>
<comment type="subcellular location">
    <subcellularLocation>
        <location evidence="1">Secreted</location>
    </subcellularLocation>
</comment>
<dbReference type="Proteomes" id="UP001221413">
    <property type="component" value="Unassembled WGS sequence"/>
</dbReference>
<dbReference type="EMBL" id="JAQGDS010000007">
    <property type="protein sequence ID" value="KAJ6259016.1"/>
    <property type="molecule type" value="Genomic_DNA"/>
</dbReference>
<dbReference type="AlphaFoldDB" id="A0AAD6NGR4"/>
<evidence type="ECO:0000313" key="7">
    <source>
        <dbReference type="EMBL" id="KAJ6259016.1"/>
    </source>
</evidence>
<protein>
    <recommendedName>
        <fullName evidence="9">Gamma interferon inducible lysosomal thiol reductase</fullName>
    </recommendedName>
</protein>
<comment type="similarity">
    <text evidence="2">Belongs to the GILT family.</text>
</comment>
<name>A0AAD6NGR4_DREDA</name>
<evidence type="ECO:0000256" key="3">
    <source>
        <dbReference type="ARBA" id="ARBA00022525"/>
    </source>
</evidence>
<accession>A0AAD6NGR4</accession>
<dbReference type="GO" id="GO:0005576">
    <property type="term" value="C:extracellular region"/>
    <property type="evidence" value="ECO:0007669"/>
    <property type="project" value="UniProtKB-SubCell"/>
</dbReference>
<evidence type="ECO:0000256" key="1">
    <source>
        <dbReference type="ARBA" id="ARBA00004613"/>
    </source>
</evidence>
<evidence type="ECO:0000256" key="2">
    <source>
        <dbReference type="ARBA" id="ARBA00005679"/>
    </source>
</evidence>
<organism evidence="7 8">
    <name type="scientific">Drechslerella dactyloides</name>
    <name type="common">Nematode-trapping fungus</name>
    <name type="synonym">Arthrobotrys dactyloides</name>
    <dbReference type="NCBI Taxonomy" id="74499"/>
    <lineage>
        <taxon>Eukaryota</taxon>
        <taxon>Fungi</taxon>
        <taxon>Dikarya</taxon>
        <taxon>Ascomycota</taxon>
        <taxon>Pezizomycotina</taxon>
        <taxon>Orbiliomycetes</taxon>
        <taxon>Orbiliales</taxon>
        <taxon>Orbiliaceae</taxon>
        <taxon>Drechslerella</taxon>
    </lineage>
</organism>
<keyword evidence="4 6" id="KW-0732">Signal</keyword>